<organism evidence="7 8">
    <name type="scientific">Thalassospira lohafexi</name>
    <dbReference type="NCBI Taxonomy" id="744227"/>
    <lineage>
        <taxon>Bacteria</taxon>
        <taxon>Pseudomonadati</taxon>
        <taxon>Pseudomonadota</taxon>
        <taxon>Alphaproteobacteria</taxon>
        <taxon>Rhodospirillales</taxon>
        <taxon>Thalassospiraceae</taxon>
        <taxon>Thalassospira</taxon>
    </lineage>
</organism>
<keyword evidence="4 6" id="KW-1133">Transmembrane helix</keyword>
<evidence type="ECO:0000256" key="5">
    <source>
        <dbReference type="ARBA" id="ARBA00023136"/>
    </source>
</evidence>
<dbReference type="GO" id="GO:0005886">
    <property type="term" value="C:plasma membrane"/>
    <property type="evidence" value="ECO:0007669"/>
    <property type="project" value="UniProtKB-SubCell"/>
</dbReference>
<dbReference type="Proteomes" id="UP000233332">
    <property type="component" value="Unassembled WGS sequence"/>
</dbReference>
<sequence length="331" mass="34307">MLNKTGETQHEKRGARYLLGMMSRKAWIWAYIAAGATYIATLMVVSSSGGAGALLYAAFTFASFAVIVGVGQMFVVTLGPGNVDLSIPASMTLAATLSLKFMATDGALVVPGLAIAIGVGLGCGLFNFSLIMLLRIPPIIATLSSSFLFQSLAIWSNRGLRIKPPEVLADFSTGGTFGIPNAAWVALLVSVLAWCVLEKAIAGRWILATGQNKRAARLGGVPVNAVRFGVYVSCAVLAGVAGFMLASFSGGANLNMGTEYMLMSIAVVVIGGSSIAGGNSNVPGIWAAALFMFLIVSMLNSYGLGAGVRLMLTGLIIVSVVVLASKRGRRV</sequence>
<feature type="transmembrane region" description="Helical" evidence="6">
    <location>
        <begin position="138"/>
        <end position="156"/>
    </location>
</feature>
<evidence type="ECO:0000313" key="7">
    <source>
        <dbReference type="EMBL" id="PKR59147.1"/>
    </source>
</evidence>
<feature type="transmembrane region" description="Helical" evidence="6">
    <location>
        <begin position="109"/>
        <end position="131"/>
    </location>
</feature>
<evidence type="ECO:0000256" key="3">
    <source>
        <dbReference type="ARBA" id="ARBA00022692"/>
    </source>
</evidence>
<comment type="caution">
    <text evidence="7">The sequence shown here is derived from an EMBL/GenBank/DDBJ whole genome shotgun (WGS) entry which is preliminary data.</text>
</comment>
<evidence type="ECO:0000256" key="2">
    <source>
        <dbReference type="ARBA" id="ARBA00022475"/>
    </source>
</evidence>
<evidence type="ECO:0000256" key="1">
    <source>
        <dbReference type="ARBA" id="ARBA00004651"/>
    </source>
</evidence>
<feature type="transmembrane region" description="Helical" evidence="6">
    <location>
        <begin position="182"/>
        <end position="207"/>
    </location>
</feature>
<protein>
    <submittedName>
        <fullName evidence="7">ABC transporter permease</fullName>
    </submittedName>
</protein>
<feature type="transmembrane region" description="Helical" evidence="6">
    <location>
        <begin position="26"/>
        <end position="47"/>
    </location>
</feature>
<accession>A0A2N3L8V2</accession>
<dbReference type="GO" id="GO:0022857">
    <property type="term" value="F:transmembrane transporter activity"/>
    <property type="evidence" value="ECO:0007669"/>
    <property type="project" value="InterPro"/>
</dbReference>
<feature type="transmembrane region" description="Helical" evidence="6">
    <location>
        <begin position="308"/>
        <end position="325"/>
    </location>
</feature>
<gene>
    <name evidence="7" type="ORF">COO92_07715</name>
</gene>
<dbReference type="CDD" id="cd06579">
    <property type="entry name" value="TM_PBP1_transp_AraH_like"/>
    <property type="match status" value="1"/>
</dbReference>
<dbReference type="PANTHER" id="PTHR32196">
    <property type="entry name" value="ABC TRANSPORTER PERMEASE PROTEIN YPHD-RELATED-RELATED"/>
    <property type="match status" value="1"/>
</dbReference>
<feature type="transmembrane region" description="Helical" evidence="6">
    <location>
        <begin position="260"/>
        <end position="278"/>
    </location>
</feature>
<evidence type="ECO:0000256" key="6">
    <source>
        <dbReference type="SAM" id="Phobius"/>
    </source>
</evidence>
<dbReference type="Pfam" id="PF02653">
    <property type="entry name" value="BPD_transp_2"/>
    <property type="match status" value="1"/>
</dbReference>
<evidence type="ECO:0000256" key="4">
    <source>
        <dbReference type="ARBA" id="ARBA00022989"/>
    </source>
</evidence>
<keyword evidence="5 6" id="KW-0472">Membrane</keyword>
<feature type="transmembrane region" description="Helical" evidence="6">
    <location>
        <begin position="285"/>
        <end position="302"/>
    </location>
</feature>
<name>A0A2N3L8V2_9PROT</name>
<reference evidence="7 8" key="1">
    <citation type="submission" date="2017-09" db="EMBL/GenBank/DDBJ databases">
        <title>Biodiversity and function of Thalassospira species in the particle-attached aromatic-hydrocarbon-degrading consortia from the surface seawater of the China South Sea.</title>
        <authorList>
            <person name="Dong C."/>
            <person name="Lai Q."/>
            <person name="Shao Z."/>
        </authorList>
    </citation>
    <scope>NUCLEOTIDE SEQUENCE [LARGE SCALE GENOMIC DNA]</scope>
    <source>
        <strain evidence="7 8">139Z-12</strain>
    </source>
</reference>
<keyword evidence="8" id="KW-1185">Reference proteome</keyword>
<proteinExistence type="predicted"/>
<comment type="subcellular location">
    <subcellularLocation>
        <location evidence="1">Cell membrane</location>
        <topology evidence="1">Multi-pass membrane protein</topology>
    </subcellularLocation>
</comment>
<feature type="transmembrane region" description="Helical" evidence="6">
    <location>
        <begin position="228"/>
        <end position="248"/>
    </location>
</feature>
<keyword evidence="3 6" id="KW-0812">Transmembrane</keyword>
<feature type="transmembrane region" description="Helical" evidence="6">
    <location>
        <begin position="53"/>
        <end position="78"/>
    </location>
</feature>
<dbReference type="EMBL" id="NXGX01000003">
    <property type="protein sequence ID" value="PKR59147.1"/>
    <property type="molecule type" value="Genomic_DNA"/>
</dbReference>
<dbReference type="InterPro" id="IPR001851">
    <property type="entry name" value="ABC_transp_permease"/>
</dbReference>
<dbReference type="AlphaFoldDB" id="A0A2N3L8V2"/>
<evidence type="ECO:0000313" key="8">
    <source>
        <dbReference type="Proteomes" id="UP000233332"/>
    </source>
</evidence>
<keyword evidence="2" id="KW-1003">Cell membrane</keyword>